<organism evidence="2 3">
    <name type="scientific">Butyricimonas faecalis</name>
    <dbReference type="NCBI Taxonomy" id="2093856"/>
    <lineage>
        <taxon>Bacteria</taxon>
        <taxon>Pseudomonadati</taxon>
        <taxon>Bacteroidota</taxon>
        <taxon>Bacteroidia</taxon>
        <taxon>Bacteroidales</taxon>
        <taxon>Odoribacteraceae</taxon>
        <taxon>Butyricimonas</taxon>
    </lineage>
</organism>
<dbReference type="Proteomes" id="UP000270673">
    <property type="component" value="Chromosome"/>
</dbReference>
<accession>A0A3Q9IRZ8</accession>
<keyword evidence="1" id="KW-0812">Transmembrane</keyword>
<feature type="transmembrane region" description="Helical" evidence="1">
    <location>
        <begin position="80"/>
        <end position="101"/>
    </location>
</feature>
<feature type="transmembrane region" description="Helical" evidence="1">
    <location>
        <begin position="148"/>
        <end position="166"/>
    </location>
</feature>
<dbReference type="Pfam" id="PF13858">
    <property type="entry name" value="DUF4199"/>
    <property type="match status" value="1"/>
</dbReference>
<evidence type="ECO:0000256" key="1">
    <source>
        <dbReference type="SAM" id="Phobius"/>
    </source>
</evidence>
<dbReference type="AlphaFoldDB" id="A0A3Q9IRZ8"/>
<sequence>MKKNNEPFFKQNFIFGCLIGGTFIFASLLFILAGKGVVVNAQFHNIIMMLTIFGIFMGVRKYRDEQLAGVISYGKALKTGIYILCIASLCYAVYVFFLYTFNADLLTEFKNVTITTLKITGQNSPLFKMLEENMDVYFVPASIAFGELFNRILVGAAFSLFIAGLVRRSKLPFNPQEF</sequence>
<dbReference type="EMBL" id="CP032819">
    <property type="protein sequence ID" value="AZS29588.1"/>
    <property type="molecule type" value="Genomic_DNA"/>
</dbReference>
<feature type="transmembrane region" description="Helical" evidence="1">
    <location>
        <begin position="39"/>
        <end position="59"/>
    </location>
</feature>
<dbReference type="KEGG" id="buy:D8S85_08520"/>
<reference evidence="2 3" key="1">
    <citation type="submission" date="2018-10" db="EMBL/GenBank/DDBJ databases">
        <title>Butyricimonas faecalis sp. nov., isolated from human faeces and emended description of the genus Butyricimonas.</title>
        <authorList>
            <person name="Le Roy T."/>
            <person name="Van der Smissen P."/>
            <person name="Paquot A."/>
            <person name="Delzenne N."/>
            <person name="Muccioli G."/>
            <person name="Collet J.-F."/>
            <person name="Cani P.D."/>
        </authorList>
    </citation>
    <scope>NUCLEOTIDE SEQUENCE [LARGE SCALE GENOMIC DNA]</scope>
    <source>
        <strain evidence="2 3">H184</strain>
    </source>
</reference>
<dbReference type="OrthoDB" id="6384283at2"/>
<evidence type="ECO:0000313" key="2">
    <source>
        <dbReference type="EMBL" id="AZS29588.1"/>
    </source>
</evidence>
<proteinExistence type="predicted"/>
<keyword evidence="1" id="KW-1133">Transmembrane helix</keyword>
<name>A0A3Q9IRZ8_9BACT</name>
<protein>
    <submittedName>
        <fullName evidence="2">DUF4199 domain-containing protein</fullName>
    </submittedName>
</protein>
<dbReference type="RefSeq" id="WP_106480315.1">
    <property type="nucleotide sequence ID" value="NZ_CP032819.1"/>
</dbReference>
<gene>
    <name evidence="2" type="ORF">D8S85_08520</name>
</gene>
<keyword evidence="3" id="KW-1185">Reference proteome</keyword>
<evidence type="ECO:0000313" key="3">
    <source>
        <dbReference type="Proteomes" id="UP000270673"/>
    </source>
</evidence>
<dbReference type="InterPro" id="IPR025250">
    <property type="entry name" value="DUF4199"/>
</dbReference>
<keyword evidence="1" id="KW-0472">Membrane</keyword>
<feature type="transmembrane region" description="Helical" evidence="1">
    <location>
        <begin position="12"/>
        <end position="33"/>
    </location>
</feature>